<dbReference type="GO" id="GO:0005634">
    <property type="term" value="C:nucleus"/>
    <property type="evidence" value="ECO:0000318"/>
    <property type="project" value="GO_Central"/>
</dbReference>
<dbReference type="Proteomes" id="UP000215914">
    <property type="component" value="Unassembled WGS sequence"/>
</dbReference>
<keyword evidence="5" id="KW-1185">Reference proteome</keyword>
<keyword evidence="1" id="KW-0805">Transcription regulation</keyword>
<feature type="region of interest" description="Leucine repeat II (LRII)" evidence="3">
    <location>
        <begin position="232"/>
        <end position="264"/>
    </location>
</feature>
<evidence type="ECO:0000256" key="1">
    <source>
        <dbReference type="ARBA" id="ARBA00023015"/>
    </source>
</evidence>
<feature type="short sequence motif" description="VHIID" evidence="3">
    <location>
        <begin position="186"/>
        <end position="190"/>
    </location>
</feature>
<comment type="caution">
    <text evidence="3">Lacks conserved residue(s) required for the propagation of feature annotation.</text>
</comment>
<dbReference type="InterPro" id="IPR005202">
    <property type="entry name" value="TF_GRAS"/>
</dbReference>
<dbReference type="Gramene" id="mRNA:HanXRQr2_Chr01g0021641">
    <property type="protein sequence ID" value="CDS:HanXRQr2_Chr01g0021641.1"/>
    <property type="gene ID" value="HanXRQr2_Chr01g0021641"/>
</dbReference>
<dbReference type="GO" id="GO:0006355">
    <property type="term" value="P:regulation of DNA-templated transcription"/>
    <property type="evidence" value="ECO:0000318"/>
    <property type="project" value="GO_Central"/>
</dbReference>
<proteinExistence type="inferred from homology"/>
<keyword evidence="2" id="KW-0804">Transcription</keyword>
<protein>
    <submittedName>
        <fullName evidence="4">Transcription factor GRAS family</fullName>
    </submittedName>
</protein>
<evidence type="ECO:0000313" key="4">
    <source>
        <dbReference type="EMBL" id="KAF5822021.1"/>
    </source>
</evidence>
<dbReference type="AlphaFoldDB" id="A0A9K3P2V5"/>
<reference evidence="4" key="2">
    <citation type="submission" date="2020-06" db="EMBL/GenBank/DDBJ databases">
        <title>Helianthus annuus Genome sequencing and assembly Release 2.</title>
        <authorList>
            <person name="Gouzy J."/>
            <person name="Langlade N."/>
            <person name="Munos S."/>
        </authorList>
    </citation>
    <scope>NUCLEOTIDE SEQUENCE</scope>
    <source>
        <tissue evidence="4">Leaves</tissue>
    </source>
</reference>
<evidence type="ECO:0000256" key="2">
    <source>
        <dbReference type="ARBA" id="ARBA00023163"/>
    </source>
</evidence>
<accession>A0A9K3P2V5</accession>
<sequence>MFFFFVYCLCTSSIMEKPNEIYKKLSTDEVIRLGGERFIQSRSSTSMSISTHAYMDSFSGLSDQQLKDVQLIEIFLLSSEKLTQQQFEKSSTLLDWCDELSSSLGNPIQRVVYYFSKALRAKIDKEARRIGLFTRPTMNHVFDMEGGIMSTTRSLISIYQKLPFYQAGHFSGVAALVDELSRSKRVHVIDLSIRHGIQILILMQSLASQHGFRIKHLKVTAVGTGFEEKIKQTGDRLKSFAESMYLSFSFSIVIVEDMLDFNKDLLELDPREALGVYSAYGLYSLIAQQDRLESLMKVIKSTKPRVMVVCEVAANLNSPNFVNRLTEALFHFGAVFDALEECMDREDENRGVTESMYLGEAIRSIVATEGAERAIRHVSIDVWRKFFARFGMREIGLSMSTLYQAKFVAGEFSCGSSCTFDMDGKSIVIGWKGTPIECLSAWKFA</sequence>
<dbReference type="GO" id="GO:0043565">
    <property type="term" value="F:sequence-specific DNA binding"/>
    <property type="evidence" value="ECO:0000318"/>
    <property type="project" value="GO_Central"/>
</dbReference>
<evidence type="ECO:0000256" key="3">
    <source>
        <dbReference type="PROSITE-ProRule" id="PRU01191"/>
    </source>
</evidence>
<name>A0A9K3P2V5_HELAN</name>
<organism evidence="4 5">
    <name type="scientific">Helianthus annuus</name>
    <name type="common">Common sunflower</name>
    <dbReference type="NCBI Taxonomy" id="4232"/>
    <lineage>
        <taxon>Eukaryota</taxon>
        <taxon>Viridiplantae</taxon>
        <taxon>Streptophyta</taxon>
        <taxon>Embryophyta</taxon>
        <taxon>Tracheophyta</taxon>
        <taxon>Spermatophyta</taxon>
        <taxon>Magnoliopsida</taxon>
        <taxon>eudicotyledons</taxon>
        <taxon>Gunneridae</taxon>
        <taxon>Pentapetalae</taxon>
        <taxon>asterids</taxon>
        <taxon>campanulids</taxon>
        <taxon>Asterales</taxon>
        <taxon>Asteraceae</taxon>
        <taxon>Asteroideae</taxon>
        <taxon>Heliantheae alliance</taxon>
        <taxon>Heliantheae</taxon>
        <taxon>Helianthus</taxon>
    </lineage>
</organism>
<evidence type="ECO:0000313" key="5">
    <source>
        <dbReference type="Proteomes" id="UP000215914"/>
    </source>
</evidence>
<feature type="region of interest" description="SAW" evidence="3">
    <location>
        <begin position="367"/>
        <end position="443"/>
    </location>
</feature>
<dbReference type="PROSITE" id="PS50985">
    <property type="entry name" value="GRAS"/>
    <property type="match status" value="1"/>
</dbReference>
<comment type="similarity">
    <text evidence="3">Belongs to the GRAS family.</text>
</comment>
<comment type="caution">
    <text evidence="4">The sequence shown here is derived from an EMBL/GenBank/DDBJ whole genome shotgun (WGS) entry which is preliminary data.</text>
</comment>
<dbReference type="PANTHER" id="PTHR31636">
    <property type="entry name" value="OSJNBA0084A10.13 PROTEIN-RELATED"/>
    <property type="match status" value="1"/>
</dbReference>
<gene>
    <name evidence="4" type="ORF">HanXRQr2_Chr01g0021641</name>
</gene>
<dbReference type="EMBL" id="MNCJ02000316">
    <property type="protein sequence ID" value="KAF5822021.1"/>
    <property type="molecule type" value="Genomic_DNA"/>
</dbReference>
<reference evidence="4" key="1">
    <citation type="journal article" date="2017" name="Nature">
        <title>The sunflower genome provides insights into oil metabolism, flowering and Asterid evolution.</title>
        <authorList>
            <person name="Badouin H."/>
            <person name="Gouzy J."/>
            <person name="Grassa C.J."/>
            <person name="Murat F."/>
            <person name="Staton S.E."/>
            <person name="Cottret L."/>
            <person name="Lelandais-Briere C."/>
            <person name="Owens G.L."/>
            <person name="Carrere S."/>
            <person name="Mayjonade B."/>
            <person name="Legrand L."/>
            <person name="Gill N."/>
            <person name="Kane N.C."/>
            <person name="Bowers J.E."/>
            <person name="Hubner S."/>
            <person name="Bellec A."/>
            <person name="Berard A."/>
            <person name="Berges H."/>
            <person name="Blanchet N."/>
            <person name="Boniface M.C."/>
            <person name="Brunel D."/>
            <person name="Catrice O."/>
            <person name="Chaidir N."/>
            <person name="Claudel C."/>
            <person name="Donnadieu C."/>
            <person name="Faraut T."/>
            <person name="Fievet G."/>
            <person name="Helmstetter N."/>
            <person name="King M."/>
            <person name="Knapp S.J."/>
            <person name="Lai Z."/>
            <person name="Le Paslier M.C."/>
            <person name="Lippi Y."/>
            <person name="Lorenzon L."/>
            <person name="Mandel J.R."/>
            <person name="Marage G."/>
            <person name="Marchand G."/>
            <person name="Marquand E."/>
            <person name="Bret-Mestries E."/>
            <person name="Morien E."/>
            <person name="Nambeesan S."/>
            <person name="Nguyen T."/>
            <person name="Pegot-Espagnet P."/>
            <person name="Pouilly N."/>
            <person name="Raftis F."/>
            <person name="Sallet E."/>
            <person name="Schiex T."/>
            <person name="Thomas J."/>
            <person name="Vandecasteele C."/>
            <person name="Vares D."/>
            <person name="Vear F."/>
            <person name="Vautrin S."/>
            <person name="Crespi M."/>
            <person name="Mangin B."/>
            <person name="Burke J.M."/>
            <person name="Salse J."/>
            <person name="Munos S."/>
            <person name="Vincourt P."/>
            <person name="Rieseberg L.H."/>
            <person name="Langlade N.B."/>
        </authorList>
    </citation>
    <scope>NUCLEOTIDE SEQUENCE</scope>
    <source>
        <tissue evidence="4">Leaves</tissue>
    </source>
</reference>
<dbReference type="Pfam" id="PF03514">
    <property type="entry name" value="GRAS"/>
    <property type="match status" value="1"/>
</dbReference>
<dbReference type="GO" id="GO:0003700">
    <property type="term" value="F:DNA-binding transcription factor activity"/>
    <property type="evidence" value="ECO:0000318"/>
    <property type="project" value="GO_Central"/>
</dbReference>